<feature type="compositionally biased region" description="Low complexity" evidence="1">
    <location>
        <begin position="60"/>
        <end position="72"/>
    </location>
</feature>
<organism evidence="2 3">
    <name type="scientific">Centaurea solstitialis</name>
    <name type="common">yellow star-thistle</name>
    <dbReference type="NCBI Taxonomy" id="347529"/>
    <lineage>
        <taxon>Eukaryota</taxon>
        <taxon>Viridiplantae</taxon>
        <taxon>Streptophyta</taxon>
        <taxon>Embryophyta</taxon>
        <taxon>Tracheophyta</taxon>
        <taxon>Spermatophyta</taxon>
        <taxon>Magnoliopsida</taxon>
        <taxon>eudicotyledons</taxon>
        <taxon>Gunneridae</taxon>
        <taxon>Pentapetalae</taxon>
        <taxon>asterids</taxon>
        <taxon>campanulids</taxon>
        <taxon>Asterales</taxon>
        <taxon>Asteraceae</taxon>
        <taxon>Carduoideae</taxon>
        <taxon>Cardueae</taxon>
        <taxon>Centaureinae</taxon>
        <taxon>Centaurea</taxon>
    </lineage>
</organism>
<reference evidence="2" key="1">
    <citation type="submission" date="2023-03" db="EMBL/GenBank/DDBJ databases">
        <title>Chromosome-scale reference genome and RAD-based genetic map of yellow starthistle (Centaurea solstitialis) reveal putative structural variation and QTLs associated with invader traits.</title>
        <authorList>
            <person name="Reatini B."/>
            <person name="Cang F.A."/>
            <person name="Jiang Q."/>
            <person name="Mckibben M.T.W."/>
            <person name="Barker M.S."/>
            <person name="Rieseberg L.H."/>
            <person name="Dlugosch K.M."/>
        </authorList>
    </citation>
    <scope>NUCLEOTIDE SEQUENCE</scope>
    <source>
        <strain evidence="2">CAN-66</strain>
        <tissue evidence="2">Leaf</tissue>
    </source>
</reference>
<proteinExistence type="predicted"/>
<evidence type="ECO:0000313" key="3">
    <source>
        <dbReference type="Proteomes" id="UP001172457"/>
    </source>
</evidence>
<comment type="caution">
    <text evidence="2">The sequence shown here is derived from an EMBL/GenBank/DDBJ whole genome shotgun (WGS) entry which is preliminary data.</text>
</comment>
<keyword evidence="3" id="KW-1185">Reference proteome</keyword>
<gene>
    <name evidence="2" type="ORF">OSB04_023187</name>
</gene>
<evidence type="ECO:0000256" key="1">
    <source>
        <dbReference type="SAM" id="MobiDB-lite"/>
    </source>
</evidence>
<evidence type="ECO:0000313" key="2">
    <source>
        <dbReference type="EMBL" id="KAJ9543480.1"/>
    </source>
</evidence>
<name>A0AA38SIP9_9ASTR</name>
<feature type="region of interest" description="Disordered" evidence="1">
    <location>
        <begin position="41"/>
        <end position="78"/>
    </location>
</feature>
<evidence type="ECO:0008006" key="4">
    <source>
        <dbReference type="Google" id="ProtNLM"/>
    </source>
</evidence>
<dbReference type="EMBL" id="JARYMX010000006">
    <property type="protein sequence ID" value="KAJ9543480.1"/>
    <property type="molecule type" value="Genomic_DNA"/>
</dbReference>
<dbReference type="Proteomes" id="UP001172457">
    <property type="component" value="Chromosome 6"/>
</dbReference>
<sequence length="275" mass="31084">MPGRPFISRKKDASERGCQSKITKVGKQMTCKNCWEVGHNSRGCKNQKKDAPIKKKINRGRSSTGRGSRGRSSTGGGFVGGMDLRGGYRPQLGAEAMIWAVPVPVYEGAPPVNEFVPSVSWLEFLEDNVQLDAIVTNEQANPYENAIASALKKKKKKEEERRRYRMSYDIEQPAITEFCLQITSMLFLSSANSSTSLMTAEQTRSSPDPDPDYYKNRVFAKFFSLDYYWNRSITEGDSMIEYSSDSANNLFIILVFLVLLSSEENRNQVFIWCFV</sequence>
<dbReference type="AlphaFoldDB" id="A0AA38SIP9"/>
<accession>A0AA38SIP9</accession>
<protein>
    <recommendedName>
        <fullName evidence="4">CCHC-type domain-containing protein</fullName>
    </recommendedName>
</protein>